<evidence type="ECO:0000256" key="1">
    <source>
        <dbReference type="SAM" id="MobiDB-lite"/>
    </source>
</evidence>
<dbReference type="Proteomes" id="UP000095287">
    <property type="component" value="Unplaced"/>
</dbReference>
<keyword evidence="2" id="KW-1185">Reference proteome</keyword>
<proteinExistence type="predicted"/>
<evidence type="ECO:0000313" key="2">
    <source>
        <dbReference type="Proteomes" id="UP000095287"/>
    </source>
</evidence>
<evidence type="ECO:0000313" key="3">
    <source>
        <dbReference type="WBParaSite" id="L893_g23191.t1"/>
    </source>
</evidence>
<dbReference type="AlphaFoldDB" id="A0A1I7Z5R1"/>
<protein>
    <submittedName>
        <fullName evidence="3">40S ribosomal protein S15</fullName>
    </submittedName>
</protein>
<reference evidence="3" key="1">
    <citation type="submission" date="2016-11" db="UniProtKB">
        <authorList>
            <consortium name="WormBaseParasite"/>
        </authorList>
    </citation>
    <scope>IDENTIFICATION</scope>
</reference>
<accession>A0A1I7Z5R1</accession>
<dbReference type="WBParaSite" id="L893_g23191.t1">
    <property type="protein sequence ID" value="L893_g23191.t1"/>
    <property type="gene ID" value="L893_g23191"/>
</dbReference>
<organism evidence="2 3">
    <name type="scientific">Steinernema glaseri</name>
    <dbReference type="NCBI Taxonomy" id="37863"/>
    <lineage>
        <taxon>Eukaryota</taxon>
        <taxon>Metazoa</taxon>
        <taxon>Ecdysozoa</taxon>
        <taxon>Nematoda</taxon>
        <taxon>Chromadorea</taxon>
        <taxon>Rhabditida</taxon>
        <taxon>Tylenchina</taxon>
        <taxon>Panagrolaimomorpha</taxon>
        <taxon>Strongyloidoidea</taxon>
        <taxon>Steinernematidae</taxon>
        <taxon>Steinernema</taxon>
    </lineage>
</organism>
<name>A0A1I7Z5R1_9BILA</name>
<sequence>MFGRVMKKFTNRCASTVKKKRRMGKREVDNTSQKTDAGLMHHQVMSFELPVYGYMNTINVTNLEKFLRMQIDIKAHREVELLKKTKE</sequence>
<feature type="region of interest" description="Disordered" evidence="1">
    <location>
        <begin position="16"/>
        <end position="35"/>
    </location>
</feature>